<name>A0ACB8D4E7_DERSI</name>
<sequence length="170" mass="19675">MNSHKAELVAMLLCCNFDKLVRVIISVPRHSKISAFGALNVIDDFKCIKFQKKGSLHAHLMLWLKDAPDKELSDNMPNYVALINSLVSLGVGSLERPRRQVHQPRLTYYKDKTKTKYRFNAPFWPMRDSRLLTPTLKHIALHLPGFSDKHIQTDHPVIRYTSFYPHIVII</sequence>
<comment type="caution">
    <text evidence="1">The sequence shown here is derived from an EMBL/GenBank/DDBJ whole genome shotgun (WGS) entry which is preliminary data.</text>
</comment>
<evidence type="ECO:0000313" key="1">
    <source>
        <dbReference type="EMBL" id="KAH7959236.1"/>
    </source>
</evidence>
<gene>
    <name evidence="1" type="ORF">HPB49_009587</name>
</gene>
<protein>
    <submittedName>
        <fullName evidence="1">Uncharacterized protein</fullName>
    </submittedName>
</protein>
<accession>A0ACB8D4E7</accession>
<dbReference type="EMBL" id="CM023472">
    <property type="protein sequence ID" value="KAH7959236.1"/>
    <property type="molecule type" value="Genomic_DNA"/>
</dbReference>
<reference evidence="1" key="1">
    <citation type="submission" date="2020-05" db="EMBL/GenBank/DDBJ databases">
        <title>Large-scale comparative analyses of tick genomes elucidate their genetic diversity and vector capacities.</title>
        <authorList>
            <person name="Jia N."/>
            <person name="Wang J."/>
            <person name="Shi W."/>
            <person name="Du L."/>
            <person name="Sun Y."/>
            <person name="Zhan W."/>
            <person name="Jiang J."/>
            <person name="Wang Q."/>
            <person name="Zhang B."/>
            <person name="Ji P."/>
            <person name="Sakyi L.B."/>
            <person name="Cui X."/>
            <person name="Yuan T."/>
            <person name="Jiang B."/>
            <person name="Yang W."/>
            <person name="Lam T.T.-Y."/>
            <person name="Chang Q."/>
            <person name="Ding S."/>
            <person name="Wang X."/>
            <person name="Zhu J."/>
            <person name="Ruan X."/>
            <person name="Zhao L."/>
            <person name="Wei J."/>
            <person name="Que T."/>
            <person name="Du C."/>
            <person name="Cheng J."/>
            <person name="Dai P."/>
            <person name="Han X."/>
            <person name="Huang E."/>
            <person name="Gao Y."/>
            <person name="Liu J."/>
            <person name="Shao H."/>
            <person name="Ye R."/>
            <person name="Li L."/>
            <person name="Wei W."/>
            <person name="Wang X."/>
            <person name="Wang C."/>
            <person name="Yang T."/>
            <person name="Huo Q."/>
            <person name="Li W."/>
            <person name="Guo W."/>
            <person name="Chen H."/>
            <person name="Zhou L."/>
            <person name="Ni X."/>
            <person name="Tian J."/>
            <person name="Zhou Y."/>
            <person name="Sheng Y."/>
            <person name="Liu T."/>
            <person name="Pan Y."/>
            <person name="Xia L."/>
            <person name="Li J."/>
            <person name="Zhao F."/>
            <person name="Cao W."/>
        </authorList>
    </citation>
    <scope>NUCLEOTIDE SEQUENCE</scope>
    <source>
        <strain evidence="1">Dsil-2018</strain>
    </source>
</reference>
<organism evidence="1 2">
    <name type="scientific">Dermacentor silvarum</name>
    <name type="common">Tick</name>
    <dbReference type="NCBI Taxonomy" id="543639"/>
    <lineage>
        <taxon>Eukaryota</taxon>
        <taxon>Metazoa</taxon>
        <taxon>Ecdysozoa</taxon>
        <taxon>Arthropoda</taxon>
        <taxon>Chelicerata</taxon>
        <taxon>Arachnida</taxon>
        <taxon>Acari</taxon>
        <taxon>Parasitiformes</taxon>
        <taxon>Ixodida</taxon>
        <taxon>Ixodoidea</taxon>
        <taxon>Ixodidae</taxon>
        <taxon>Rhipicephalinae</taxon>
        <taxon>Dermacentor</taxon>
    </lineage>
</organism>
<proteinExistence type="predicted"/>
<keyword evidence="2" id="KW-1185">Reference proteome</keyword>
<dbReference type="Proteomes" id="UP000821865">
    <property type="component" value="Chromosome 3"/>
</dbReference>
<evidence type="ECO:0000313" key="2">
    <source>
        <dbReference type="Proteomes" id="UP000821865"/>
    </source>
</evidence>